<dbReference type="Proteomes" id="UP000472272">
    <property type="component" value="Chromosome 13"/>
</dbReference>
<dbReference type="FunFam" id="2.60.40.10:FF:002426">
    <property type="entry name" value="Immunoglobulin heavy variable V15-2"/>
    <property type="match status" value="1"/>
</dbReference>
<evidence type="ECO:0000256" key="2">
    <source>
        <dbReference type="ARBA" id="ARBA00023130"/>
    </source>
</evidence>
<keyword evidence="2" id="KW-1064">Adaptive immunity</keyword>
<protein>
    <recommendedName>
        <fullName evidence="5">Ig-like domain-containing protein</fullName>
    </recommendedName>
</protein>
<dbReference type="Ensembl" id="ENSPMRT00000033802.1">
    <property type="protein sequence ID" value="ENSPMRP00000031870.1"/>
    <property type="gene ID" value="ENSPMRG00000020644.1"/>
</dbReference>
<evidence type="ECO:0000259" key="5">
    <source>
        <dbReference type="PROSITE" id="PS50835"/>
    </source>
</evidence>
<evidence type="ECO:0000256" key="1">
    <source>
        <dbReference type="ARBA" id="ARBA00022859"/>
    </source>
</evidence>
<dbReference type="InterPro" id="IPR013106">
    <property type="entry name" value="Ig_V-set"/>
</dbReference>
<dbReference type="InterPro" id="IPR007110">
    <property type="entry name" value="Ig-like_dom"/>
</dbReference>
<evidence type="ECO:0000313" key="6">
    <source>
        <dbReference type="Ensembl" id="ENSPMRP00000031870.1"/>
    </source>
</evidence>
<dbReference type="OMA" id="CTRRRNY"/>
<dbReference type="PANTHER" id="PTHR23266">
    <property type="entry name" value="IMMUNOGLOBULIN HEAVY CHAIN"/>
    <property type="match status" value="1"/>
</dbReference>
<dbReference type="Pfam" id="PF07686">
    <property type="entry name" value="V-set"/>
    <property type="match status" value="1"/>
</dbReference>
<evidence type="ECO:0000256" key="3">
    <source>
        <dbReference type="ARBA" id="ARBA00043265"/>
    </source>
</evidence>
<accession>A0A670K6H5</accession>
<reference evidence="6" key="3">
    <citation type="submission" date="2025-09" db="UniProtKB">
        <authorList>
            <consortium name="Ensembl"/>
        </authorList>
    </citation>
    <scope>IDENTIFICATION</scope>
</reference>
<proteinExistence type="predicted"/>
<feature type="chain" id="PRO_5025482076" description="Ig-like domain-containing protein" evidence="4">
    <location>
        <begin position="25"/>
        <end position="142"/>
    </location>
</feature>
<dbReference type="InterPro" id="IPR003599">
    <property type="entry name" value="Ig_sub"/>
</dbReference>
<dbReference type="Gene3D" id="2.60.40.10">
    <property type="entry name" value="Immunoglobulins"/>
    <property type="match status" value="1"/>
</dbReference>
<feature type="signal peptide" evidence="4">
    <location>
        <begin position="1"/>
        <end position="24"/>
    </location>
</feature>
<dbReference type="InterPro" id="IPR013783">
    <property type="entry name" value="Ig-like_fold"/>
</dbReference>
<reference evidence="6" key="2">
    <citation type="submission" date="2025-08" db="UniProtKB">
        <authorList>
            <consortium name="Ensembl"/>
        </authorList>
    </citation>
    <scope>IDENTIFICATION</scope>
</reference>
<keyword evidence="4" id="KW-0732">Signal</keyword>
<feature type="domain" description="Ig-like" evidence="5">
    <location>
        <begin position="28"/>
        <end position="128"/>
    </location>
</feature>
<dbReference type="AlphaFoldDB" id="A0A670K6H5"/>
<reference evidence="6 7" key="1">
    <citation type="journal article" date="2019" name="Proc. Natl. Acad. Sci. U.S.A.">
        <title>Regulatory changes in pterin and carotenoid genes underlie balanced color polymorphisms in the wall lizard.</title>
        <authorList>
            <person name="Andrade P."/>
            <person name="Pinho C."/>
            <person name="Perez I de Lanuza G."/>
            <person name="Afonso S."/>
            <person name="Brejcha J."/>
            <person name="Rubin C.J."/>
            <person name="Wallerman O."/>
            <person name="Pereira P."/>
            <person name="Sabatino S.J."/>
            <person name="Bellati A."/>
            <person name="Pellitteri-Rosa D."/>
            <person name="Bosakova Z."/>
            <person name="Bunikis I."/>
            <person name="Carretero M.A."/>
            <person name="Feiner N."/>
            <person name="Marsik P."/>
            <person name="Pauperio F."/>
            <person name="Salvi D."/>
            <person name="Soler L."/>
            <person name="While G.M."/>
            <person name="Uller T."/>
            <person name="Font E."/>
            <person name="Andersson L."/>
            <person name="Carneiro M."/>
        </authorList>
    </citation>
    <scope>NUCLEOTIDE SEQUENCE</scope>
</reference>
<organism evidence="6 7">
    <name type="scientific">Podarcis muralis</name>
    <name type="common">Wall lizard</name>
    <name type="synonym">Lacerta muralis</name>
    <dbReference type="NCBI Taxonomy" id="64176"/>
    <lineage>
        <taxon>Eukaryota</taxon>
        <taxon>Metazoa</taxon>
        <taxon>Chordata</taxon>
        <taxon>Craniata</taxon>
        <taxon>Vertebrata</taxon>
        <taxon>Euteleostomi</taxon>
        <taxon>Lepidosauria</taxon>
        <taxon>Squamata</taxon>
        <taxon>Bifurcata</taxon>
        <taxon>Unidentata</taxon>
        <taxon>Episquamata</taxon>
        <taxon>Laterata</taxon>
        <taxon>Lacertibaenia</taxon>
        <taxon>Lacertidae</taxon>
        <taxon>Podarcis</taxon>
    </lineage>
</organism>
<sequence>YIMNFKKICLCFQWVFLDIQLLAPSGPGTVIPEENLSLVCKVTSFSISTSGYAWDWIRQPPGKVLEWIAAINHNSGGKWYAPSLKSRATISSDASKNEFSLQLTSLTVADSAVYFCARSTHSERRPIGDVYKKRKLILSTHL</sequence>
<dbReference type="SMART" id="SM00409">
    <property type="entry name" value="IG"/>
    <property type="match status" value="1"/>
</dbReference>
<dbReference type="InterPro" id="IPR050199">
    <property type="entry name" value="IgHV"/>
</dbReference>
<dbReference type="GO" id="GO:0005576">
    <property type="term" value="C:extracellular region"/>
    <property type="evidence" value="ECO:0007669"/>
    <property type="project" value="UniProtKB-ARBA"/>
</dbReference>
<dbReference type="PROSITE" id="PS50835">
    <property type="entry name" value="IG_LIKE"/>
    <property type="match status" value="1"/>
</dbReference>
<dbReference type="SUPFAM" id="SSF48726">
    <property type="entry name" value="Immunoglobulin"/>
    <property type="match status" value="1"/>
</dbReference>
<dbReference type="SMART" id="SM00406">
    <property type="entry name" value="IGv"/>
    <property type="match status" value="1"/>
</dbReference>
<keyword evidence="3" id="KW-1280">Immunoglobulin</keyword>
<dbReference type="GO" id="GO:0019814">
    <property type="term" value="C:immunoglobulin complex"/>
    <property type="evidence" value="ECO:0007669"/>
    <property type="project" value="UniProtKB-KW"/>
</dbReference>
<evidence type="ECO:0000313" key="7">
    <source>
        <dbReference type="Proteomes" id="UP000472272"/>
    </source>
</evidence>
<dbReference type="GeneTree" id="ENSGT01030000234536"/>
<keyword evidence="7" id="KW-1185">Reference proteome</keyword>
<evidence type="ECO:0000256" key="4">
    <source>
        <dbReference type="SAM" id="SignalP"/>
    </source>
</evidence>
<dbReference type="GO" id="GO:0002250">
    <property type="term" value="P:adaptive immune response"/>
    <property type="evidence" value="ECO:0007669"/>
    <property type="project" value="UniProtKB-KW"/>
</dbReference>
<dbReference type="InterPro" id="IPR036179">
    <property type="entry name" value="Ig-like_dom_sf"/>
</dbReference>
<name>A0A670K6H5_PODMU</name>
<keyword evidence="1" id="KW-0391">Immunity</keyword>